<comment type="caution">
    <text evidence="2">The sequence shown here is derived from an EMBL/GenBank/DDBJ whole genome shotgun (WGS) entry which is preliminary data.</text>
</comment>
<evidence type="ECO:0000313" key="2">
    <source>
        <dbReference type="EMBL" id="GGG40822.1"/>
    </source>
</evidence>
<keyword evidence="3" id="KW-1185">Reference proteome</keyword>
<sequence length="185" mass="19604">MVPNHRRVAALPPLLTAALRPLPLAPLQPALALALRAVLRRHPRVLARLGGHAGRRFGLDPTDLPFAFVLEPRPPAPRIAAVRRLPRRGLDVRIAGPIRALIGMADGSLDGDALFFSRDLVVEGDMAAAVALRNAIEGDGVDLIRDLAAALGPLAPPAERLLRGGLGLLERLARSGAGEEARAWS</sequence>
<dbReference type="SUPFAM" id="SSF55718">
    <property type="entry name" value="SCP-like"/>
    <property type="match status" value="1"/>
</dbReference>
<name>A0A8J2ZCU4_9PROT</name>
<protein>
    <recommendedName>
        <fullName evidence="1">SCP2 domain-containing protein</fullName>
    </recommendedName>
</protein>
<dbReference type="AlphaFoldDB" id="A0A8J2ZCU4"/>
<feature type="domain" description="SCP2" evidence="1">
    <location>
        <begin position="37"/>
        <end position="136"/>
    </location>
</feature>
<proteinExistence type="predicted"/>
<dbReference type="RefSeq" id="WP_188901718.1">
    <property type="nucleotide sequence ID" value="NZ_BMKS01000009.1"/>
</dbReference>
<dbReference type="InterPro" id="IPR003033">
    <property type="entry name" value="SCP2_sterol-bd_dom"/>
</dbReference>
<dbReference type="Pfam" id="PF02036">
    <property type="entry name" value="SCP2"/>
    <property type="match status" value="1"/>
</dbReference>
<dbReference type="Proteomes" id="UP000597507">
    <property type="component" value="Unassembled WGS sequence"/>
</dbReference>
<dbReference type="EMBL" id="BMKS01000009">
    <property type="protein sequence ID" value="GGG40822.1"/>
    <property type="molecule type" value="Genomic_DNA"/>
</dbReference>
<evidence type="ECO:0000259" key="1">
    <source>
        <dbReference type="Pfam" id="PF02036"/>
    </source>
</evidence>
<reference evidence="2 3" key="1">
    <citation type="journal article" date="2014" name="Int. J. Syst. Evol. Microbiol.">
        <title>Complete genome sequence of Corynebacterium casei LMG S-19264T (=DSM 44701T), isolated from a smear-ripened cheese.</title>
        <authorList>
            <consortium name="US DOE Joint Genome Institute (JGI-PGF)"/>
            <person name="Walter F."/>
            <person name="Albersmeier A."/>
            <person name="Kalinowski J."/>
            <person name="Ruckert C."/>
        </authorList>
    </citation>
    <scope>NUCLEOTIDE SEQUENCE [LARGE SCALE GENOMIC DNA]</scope>
    <source>
        <strain evidence="2 3">CGMCC 1.16330</strain>
    </source>
</reference>
<evidence type="ECO:0000313" key="3">
    <source>
        <dbReference type="Proteomes" id="UP000597507"/>
    </source>
</evidence>
<dbReference type="InterPro" id="IPR036527">
    <property type="entry name" value="SCP2_sterol-bd_dom_sf"/>
</dbReference>
<gene>
    <name evidence="2" type="ORF">GCM10010964_30560</name>
</gene>
<organism evidence="2 3">
    <name type="scientific">Caldovatus sediminis</name>
    <dbReference type="NCBI Taxonomy" id="2041189"/>
    <lineage>
        <taxon>Bacteria</taxon>
        <taxon>Pseudomonadati</taxon>
        <taxon>Pseudomonadota</taxon>
        <taxon>Alphaproteobacteria</taxon>
        <taxon>Acetobacterales</taxon>
        <taxon>Roseomonadaceae</taxon>
        <taxon>Caldovatus</taxon>
    </lineage>
</organism>
<accession>A0A8J2ZCU4</accession>